<proteinExistence type="predicted"/>
<evidence type="ECO:0000313" key="2">
    <source>
        <dbReference type="EMBL" id="QEU74777.1"/>
    </source>
</evidence>
<dbReference type="Pfam" id="PF01243">
    <property type="entry name" value="PNPOx_N"/>
    <property type="match status" value="1"/>
</dbReference>
<keyword evidence="3" id="KW-1185">Reference proteome</keyword>
<evidence type="ECO:0000313" key="3">
    <source>
        <dbReference type="Proteomes" id="UP000326178"/>
    </source>
</evidence>
<reference evidence="2 3" key="1">
    <citation type="submission" date="2017-09" db="EMBL/GenBank/DDBJ databases">
        <authorList>
            <person name="Lee N."/>
            <person name="Cho B.-K."/>
        </authorList>
    </citation>
    <scope>NUCLEOTIDE SEQUENCE [LARGE SCALE GENOMIC DNA]</scope>
    <source>
        <strain evidence="2 3">ATCC 12769</strain>
    </source>
</reference>
<dbReference type="Proteomes" id="UP000326178">
    <property type="component" value="Chromosome"/>
</dbReference>
<dbReference type="EMBL" id="CP023702">
    <property type="protein sequence ID" value="QEU74777.1"/>
    <property type="molecule type" value="Genomic_DNA"/>
</dbReference>
<accession>A0A5J6FG58</accession>
<organism evidence="2 3">
    <name type="scientific">Streptomyces nitrosporeus</name>
    <dbReference type="NCBI Taxonomy" id="28894"/>
    <lineage>
        <taxon>Bacteria</taxon>
        <taxon>Bacillati</taxon>
        <taxon>Actinomycetota</taxon>
        <taxon>Actinomycetes</taxon>
        <taxon>Kitasatosporales</taxon>
        <taxon>Streptomycetaceae</taxon>
        <taxon>Streptomyces</taxon>
    </lineage>
</organism>
<gene>
    <name evidence="2" type="ORF">CP967_24810</name>
</gene>
<dbReference type="SUPFAM" id="SSF50475">
    <property type="entry name" value="FMN-binding split barrel"/>
    <property type="match status" value="1"/>
</dbReference>
<sequence length="306" mass="32671">MATYHSGESAVQERAGLERQADFSRGGIGDTVPDVAAEFLAAQPMLVVGGTDAAGRVWATQLTGEPGFLRVPGPRTLLVDALPEPGDPLHETLTGAHGTAVRIGMIGIEPATRRRMRINGRAVRTGDGLRVELDQVIANCPKYLQKRDHRFLGPGETATPRTVTGATALTAGQQRVLREADTFFVATASDRGDADASHRGGNPGFVQVLSPTLLRWPDYTGNAMFLTLGNLLLNPAAGILVPGWDTGTALHLSGTARTVWDEEETRSVPGAQRLVEFSVEEVREITAASGLRWSEPAYSRFNPAVA</sequence>
<dbReference type="InterPro" id="IPR012349">
    <property type="entry name" value="Split_barrel_FMN-bd"/>
</dbReference>
<dbReference type="OrthoDB" id="9786134at2"/>
<name>A0A5J6FG58_9ACTN</name>
<feature type="domain" description="Pyridoxamine 5'-phosphate oxidase N-terminal" evidence="1">
    <location>
        <begin position="173"/>
        <end position="282"/>
    </location>
</feature>
<dbReference type="Gene3D" id="2.30.110.10">
    <property type="entry name" value="Electron Transport, Fmn-binding Protein, Chain A"/>
    <property type="match status" value="1"/>
</dbReference>
<evidence type="ECO:0000259" key="1">
    <source>
        <dbReference type="Pfam" id="PF01243"/>
    </source>
</evidence>
<dbReference type="KEGG" id="snk:CP967_24810"/>
<protein>
    <submittedName>
        <fullName evidence="2">Pyridoxamine 5'-phosphate oxidase family protein</fullName>
    </submittedName>
</protein>
<dbReference type="PANTHER" id="PTHR42815:SF2">
    <property type="entry name" value="FAD-BINDING, PUTATIVE (AFU_ORTHOLOGUE AFUA_6G07600)-RELATED"/>
    <property type="match status" value="1"/>
</dbReference>
<dbReference type="InterPro" id="IPR011576">
    <property type="entry name" value="Pyridox_Oxase_N"/>
</dbReference>
<dbReference type="AlphaFoldDB" id="A0A5J6FG58"/>
<dbReference type="RefSeq" id="WP_150490077.1">
    <property type="nucleotide sequence ID" value="NZ_BMUV01000002.1"/>
</dbReference>
<dbReference type="PANTHER" id="PTHR42815">
    <property type="entry name" value="FAD-BINDING, PUTATIVE (AFU_ORTHOLOGUE AFUA_6G07600)-RELATED"/>
    <property type="match status" value="1"/>
</dbReference>